<accession>A0A0C2T9T3</accession>
<evidence type="ECO:0000313" key="2">
    <source>
        <dbReference type="Proteomes" id="UP000054549"/>
    </source>
</evidence>
<dbReference type="AlphaFoldDB" id="A0A0C2T9T3"/>
<reference evidence="1 2" key="1">
    <citation type="submission" date="2014-04" db="EMBL/GenBank/DDBJ databases">
        <title>Evolutionary Origins and Diversification of the Mycorrhizal Mutualists.</title>
        <authorList>
            <consortium name="DOE Joint Genome Institute"/>
            <consortium name="Mycorrhizal Genomics Consortium"/>
            <person name="Kohler A."/>
            <person name="Kuo A."/>
            <person name="Nagy L.G."/>
            <person name="Floudas D."/>
            <person name="Copeland A."/>
            <person name="Barry K.W."/>
            <person name="Cichocki N."/>
            <person name="Veneault-Fourrey C."/>
            <person name="LaButti K."/>
            <person name="Lindquist E.A."/>
            <person name="Lipzen A."/>
            <person name="Lundell T."/>
            <person name="Morin E."/>
            <person name="Murat C."/>
            <person name="Riley R."/>
            <person name="Ohm R."/>
            <person name="Sun H."/>
            <person name="Tunlid A."/>
            <person name="Henrissat B."/>
            <person name="Grigoriev I.V."/>
            <person name="Hibbett D.S."/>
            <person name="Martin F."/>
        </authorList>
    </citation>
    <scope>NUCLEOTIDE SEQUENCE [LARGE SCALE GENOMIC DNA]</scope>
    <source>
        <strain evidence="1 2">Koide BX008</strain>
    </source>
</reference>
<keyword evidence="2" id="KW-1185">Reference proteome</keyword>
<sequence>MRFKNVLAMASQPSLSSFTTSRISSSSAALPAPAAHTPVTPRSQSYIKLIDAAGDFTACVVKLCLLRPRQ</sequence>
<dbReference type="HOGENOM" id="CLU_2757266_0_0_1"/>
<protein>
    <submittedName>
        <fullName evidence="1">Uncharacterized protein</fullName>
    </submittedName>
</protein>
<evidence type="ECO:0000313" key="1">
    <source>
        <dbReference type="EMBL" id="KIL63434.1"/>
    </source>
</evidence>
<gene>
    <name evidence="1" type="ORF">M378DRAFT_164502</name>
</gene>
<organism evidence="1 2">
    <name type="scientific">Amanita muscaria (strain Koide BX008)</name>
    <dbReference type="NCBI Taxonomy" id="946122"/>
    <lineage>
        <taxon>Eukaryota</taxon>
        <taxon>Fungi</taxon>
        <taxon>Dikarya</taxon>
        <taxon>Basidiomycota</taxon>
        <taxon>Agaricomycotina</taxon>
        <taxon>Agaricomycetes</taxon>
        <taxon>Agaricomycetidae</taxon>
        <taxon>Agaricales</taxon>
        <taxon>Pluteineae</taxon>
        <taxon>Amanitaceae</taxon>
        <taxon>Amanita</taxon>
    </lineage>
</organism>
<name>A0A0C2T9T3_AMAMK</name>
<dbReference type="InParanoid" id="A0A0C2T9T3"/>
<proteinExistence type="predicted"/>
<dbReference type="EMBL" id="KN818259">
    <property type="protein sequence ID" value="KIL63434.1"/>
    <property type="molecule type" value="Genomic_DNA"/>
</dbReference>
<dbReference type="Proteomes" id="UP000054549">
    <property type="component" value="Unassembled WGS sequence"/>
</dbReference>